<feature type="transmembrane region" description="Helical" evidence="1">
    <location>
        <begin position="37"/>
        <end position="61"/>
    </location>
</feature>
<protein>
    <submittedName>
        <fullName evidence="2">Uncharacterized protein</fullName>
    </submittedName>
</protein>
<organism evidence="2 3">
    <name type="scientific">Hyphobacterium vulgare</name>
    <dbReference type="NCBI Taxonomy" id="1736751"/>
    <lineage>
        <taxon>Bacteria</taxon>
        <taxon>Pseudomonadati</taxon>
        <taxon>Pseudomonadota</taxon>
        <taxon>Alphaproteobacteria</taxon>
        <taxon>Maricaulales</taxon>
        <taxon>Maricaulaceae</taxon>
        <taxon>Hyphobacterium</taxon>
    </lineage>
</organism>
<keyword evidence="3" id="KW-1185">Reference proteome</keyword>
<feature type="transmembrane region" description="Helical" evidence="1">
    <location>
        <begin position="88"/>
        <end position="109"/>
    </location>
</feature>
<name>A0ABV6ZUP2_9PROT</name>
<evidence type="ECO:0000256" key="1">
    <source>
        <dbReference type="SAM" id="Phobius"/>
    </source>
</evidence>
<gene>
    <name evidence="2" type="ORF">ACFOOR_03535</name>
</gene>
<dbReference type="RefSeq" id="WP_343164049.1">
    <property type="nucleotide sequence ID" value="NZ_JBHRSV010000001.1"/>
</dbReference>
<keyword evidence="1" id="KW-0472">Membrane</keyword>
<evidence type="ECO:0000313" key="3">
    <source>
        <dbReference type="Proteomes" id="UP001595379"/>
    </source>
</evidence>
<dbReference type="EMBL" id="JBHRSV010000001">
    <property type="protein sequence ID" value="MFC2925171.1"/>
    <property type="molecule type" value="Genomic_DNA"/>
</dbReference>
<sequence length="148" mass="16703">MNRIAVFSLFVAALVVGFLITIIMPDEPLDLTFSEGAFFPWLGTLLAALIGLSAALVFWRFERSIGSSIMRNITRKSFTWPLDRDDPYFPGMAMVFAIFASIVTAILIAKNWIIASDSRPIELMIVLFAPTMIYLSASHYIAYWREAR</sequence>
<keyword evidence="1" id="KW-1133">Transmembrane helix</keyword>
<feature type="transmembrane region" description="Helical" evidence="1">
    <location>
        <begin position="121"/>
        <end position="142"/>
    </location>
</feature>
<accession>A0ABV6ZUP2</accession>
<keyword evidence="1" id="KW-0812">Transmembrane</keyword>
<proteinExistence type="predicted"/>
<comment type="caution">
    <text evidence="2">The sequence shown here is derived from an EMBL/GenBank/DDBJ whole genome shotgun (WGS) entry which is preliminary data.</text>
</comment>
<evidence type="ECO:0000313" key="2">
    <source>
        <dbReference type="EMBL" id="MFC2925171.1"/>
    </source>
</evidence>
<reference evidence="3" key="1">
    <citation type="journal article" date="2019" name="Int. J. Syst. Evol. Microbiol.">
        <title>The Global Catalogue of Microorganisms (GCM) 10K type strain sequencing project: providing services to taxonomists for standard genome sequencing and annotation.</title>
        <authorList>
            <consortium name="The Broad Institute Genomics Platform"/>
            <consortium name="The Broad Institute Genome Sequencing Center for Infectious Disease"/>
            <person name="Wu L."/>
            <person name="Ma J."/>
        </authorList>
    </citation>
    <scope>NUCLEOTIDE SEQUENCE [LARGE SCALE GENOMIC DNA]</scope>
    <source>
        <strain evidence="3">KCTC 52487</strain>
    </source>
</reference>
<dbReference type="Proteomes" id="UP001595379">
    <property type="component" value="Unassembled WGS sequence"/>
</dbReference>
<feature type="transmembrane region" description="Helical" evidence="1">
    <location>
        <begin position="6"/>
        <end position="25"/>
    </location>
</feature>